<dbReference type="Proteomes" id="UP001630127">
    <property type="component" value="Unassembled WGS sequence"/>
</dbReference>
<evidence type="ECO:0000256" key="1">
    <source>
        <dbReference type="ARBA" id="ARBA00004123"/>
    </source>
</evidence>
<dbReference type="EMBL" id="JBJUIK010000007">
    <property type="protein sequence ID" value="KAL3524266.1"/>
    <property type="molecule type" value="Genomic_DNA"/>
</dbReference>
<dbReference type="PROSITE" id="PS50090">
    <property type="entry name" value="MYB_LIKE"/>
    <property type="match status" value="2"/>
</dbReference>
<dbReference type="FunFam" id="1.10.10.60:FF:000121">
    <property type="entry name" value="Myb transcription factor"/>
    <property type="match status" value="1"/>
</dbReference>
<evidence type="ECO:0000256" key="3">
    <source>
        <dbReference type="ARBA" id="ARBA00023125"/>
    </source>
</evidence>
<dbReference type="PROSITE" id="PS51294">
    <property type="entry name" value="HTH_MYB"/>
    <property type="match status" value="2"/>
</dbReference>
<keyword evidence="5" id="KW-0539">Nucleus</keyword>
<keyword evidence="2" id="KW-0805">Transcription regulation</keyword>
<dbReference type="AlphaFoldDB" id="A0ABD2ZXU4"/>
<feature type="domain" description="Myb-like" evidence="7">
    <location>
        <begin position="9"/>
        <end position="61"/>
    </location>
</feature>
<name>A0ABD2ZXU4_9GENT</name>
<keyword evidence="4" id="KW-0804">Transcription</keyword>
<evidence type="ECO:0000256" key="4">
    <source>
        <dbReference type="ARBA" id="ARBA00023163"/>
    </source>
</evidence>
<evidence type="ECO:0000259" key="8">
    <source>
        <dbReference type="PROSITE" id="PS51294"/>
    </source>
</evidence>
<feature type="compositionally biased region" description="Low complexity" evidence="6">
    <location>
        <begin position="199"/>
        <end position="208"/>
    </location>
</feature>
<evidence type="ECO:0000256" key="2">
    <source>
        <dbReference type="ARBA" id="ARBA00023015"/>
    </source>
</evidence>
<keyword evidence="10" id="KW-1185">Reference proteome</keyword>
<evidence type="ECO:0000313" key="10">
    <source>
        <dbReference type="Proteomes" id="UP001630127"/>
    </source>
</evidence>
<comment type="subcellular location">
    <subcellularLocation>
        <location evidence="1">Nucleus</location>
    </subcellularLocation>
</comment>
<comment type="caution">
    <text evidence="9">The sequence shown here is derived from an EMBL/GenBank/DDBJ whole genome shotgun (WGS) entry which is preliminary data.</text>
</comment>
<feature type="domain" description="Myb-like" evidence="7">
    <location>
        <begin position="62"/>
        <end position="112"/>
    </location>
</feature>
<dbReference type="SMART" id="SM00717">
    <property type="entry name" value="SANT"/>
    <property type="match status" value="2"/>
</dbReference>
<dbReference type="InterPro" id="IPR017930">
    <property type="entry name" value="Myb_dom"/>
</dbReference>
<feature type="region of interest" description="Disordered" evidence="6">
    <location>
        <begin position="199"/>
        <end position="231"/>
    </location>
</feature>
<dbReference type="InterPro" id="IPR001005">
    <property type="entry name" value="SANT/Myb"/>
</dbReference>
<dbReference type="CDD" id="cd00167">
    <property type="entry name" value="SANT"/>
    <property type="match status" value="2"/>
</dbReference>
<feature type="domain" description="HTH myb-type" evidence="8">
    <location>
        <begin position="9"/>
        <end position="61"/>
    </location>
</feature>
<evidence type="ECO:0000313" key="9">
    <source>
        <dbReference type="EMBL" id="KAL3524266.1"/>
    </source>
</evidence>
<dbReference type="GO" id="GO:0003677">
    <property type="term" value="F:DNA binding"/>
    <property type="evidence" value="ECO:0007669"/>
    <property type="project" value="UniProtKB-KW"/>
</dbReference>
<dbReference type="InterPro" id="IPR015495">
    <property type="entry name" value="Myb_TF_plants"/>
</dbReference>
<evidence type="ECO:0000256" key="5">
    <source>
        <dbReference type="ARBA" id="ARBA00023242"/>
    </source>
</evidence>
<gene>
    <name evidence="9" type="ORF">ACH5RR_017100</name>
</gene>
<dbReference type="PANTHER" id="PTHR10641">
    <property type="entry name" value="MYB FAMILY TRANSCRIPTION FACTOR"/>
    <property type="match status" value="1"/>
</dbReference>
<evidence type="ECO:0000256" key="6">
    <source>
        <dbReference type="SAM" id="MobiDB-lite"/>
    </source>
</evidence>
<evidence type="ECO:0000259" key="7">
    <source>
        <dbReference type="PROSITE" id="PS50090"/>
    </source>
</evidence>
<proteinExistence type="predicted"/>
<dbReference type="Pfam" id="PF00249">
    <property type="entry name" value="Myb_DNA-binding"/>
    <property type="match status" value="2"/>
</dbReference>
<dbReference type="SUPFAM" id="SSF46689">
    <property type="entry name" value="Homeodomain-like"/>
    <property type="match status" value="1"/>
</dbReference>
<organism evidence="9 10">
    <name type="scientific">Cinchona calisaya</name>
    <dbReference type="NCBI Taxonomy" id="153742"/>
    <lineage>
        <taxon>Eukaryota</taxon>
        <taxon>Viridiplantae</taxon>
        <taxon>Streptophyta</taxon>
        <taxon>Embryophyta</taxon>
        <taxon>Tracheophyta</taxon>
        <taxon>Spermatophyta</taxon>
        <taxon>Magnoliopsida</taxon>
        <taxon>eudicotyledons</taxon>
        <taxon>Gunneridae</taxon>
        <taxon>Pentapetalae</taxon>
        <taxon>asterids</taxon>
        <taxon>lamiids</taxon>
        <taxon>Gentianales</taxon>
        <taxon>Rubiaceae</taxon>
        <taxon>Cinchonoideae</taxon>
        <taxon>Cinchoneae</taxon>
        <taxon>Cinchona</taxon>
    </lineage>
</organism>
<dbReference type="GO" id="GO:0005634">
    <property type="term" value="C:nucleus"/>
    <property type="evidence" value="ECO:0007669"/>
    <property type="project" value="UniProtKB-SubCell"/>
</dbReference>
<reference evidence="9 10" key="1">
    <citation type="submission" date="2024-11" db="EMBL/GenBank/DDBJ databases">
        <title>A near-complete genome assembly of Cinchona calisaya.</title>
        <authorList>
            <person name="Lian D.C."/>
            <person name="Zhao X.W."/>
            <person name="Wei L."/>
        </authorList>
    </citation>
    <scope>NUCLEOTIDE SEQUENCE [LARGE SCALE GENOMIC DNA]</scope>
    <source>
        <tissue evidence="9">Nenye</tissue>
    </source>
</reference>
<dbReference type="PANTHER" id="PTHR10641:SF1362">
    <property type="entry name" value="MYB TRANSCRIPTION FACTOR MIXTA-LIKE PROTEIN"/>
    <property type="match status" value="1"/>
</dbReference>
<keyword evidence="3" id="KW-0238">DNA-binding</keyword>
<dbReference type="InterPro" id="IPR009057">
    <property type="entry name" value="Homeodomain-like_sf"/>
</dbReference>
<dbReference type="Gene3D" id="1.10.10.60">
    <property type="entry name" value="Homeodomain-like"/>
    <property type="match status" value="2"/>
</dbReference>
<protein>
    <submittedName>
        <fullName evidence="9">Uncharacterized protein</fullName>
    </submittedName>
</protein>
<sequence>MGRSPCCDKEAVKKGVWTPEEDKILVDYISKNGPGTWRSLPKLAGLLRCGKSCRLRWTNYLRPDLKRGPFTPEEENSIIQLQSMLGNKWAAIASHLPGRTDNEVKNFWNSHLKKRVKASLNHQSCQPSSLLQPNNIKSESPSARHMVQWENARLDAEARLSMDPLLLTSSSPVKTEYDCFLCLWNSEVGESFREGMACKSSSSQVSSSTKEESTSGVTIDNDPARALSSTDPIEKENQEKHMSCMGLEDLLACSDSVDAKMQLVLDFPNGNVMEFLQEPVDDVSMYLQDPI</sequence>
<feature type="domain" description="HTH myb-type" evidence="8">
    <location>
        <begin position="62"/>
        <end position="116"/>
    </location>
</feature>
<accession>A0ABD2ZXU4</accession>